<evidence type="ECO:0000313" key="1">
    <source>
        <dbReference type="EMBL" id="KAK9901756.1"/>
    </source>
</evidence>
<dbReference type="AlphaFoldDB" id="A0AAW1VJV2"/>
<name>A0AAW1VJV2_RUBAR</name>
<keyword evidence="2" id="KW-1185">Reference proteome</keyword>
<dbReference type="PANTHER" id="PTHR33067:SF9">
    <property type="entry name" value="RNA-DIRECTED DNA POLYMERASE"/>
    <property type="match status" value="1"/>
</dbReference>
<proteinExistence type="predicted"/>
<dbReference type="InterPro" id="IPR021109">
    <property type="entry name" value="Peptidase_aspartic_dom_sf"/>
</dbReference>
<accession>A0AAW1VJV2</accession>
<evidence type="ECO:0000313" key="2">
    <source>
        <dbReference type="Proteomes" id="UP001457282"/>
    </source>
</evidence>
<comment type="caution">
    <text evidence="1">The sequence shown here is derived from an EMBL/GenBank/DDBJ whole genome shotgun (WGS) entry which is preliminary data.</text>
</comment>
<dbReference type="PANTHER" id="PTHR33067">
    <property type="entry name" value="RNA-DIRECTED DNA POLYMERASE-RELATED"/>
    <property type="match status" value="1"/>
</dbReference>
<gene>
    <name evidence="1" type="ORF">M0R45_002027</name>
</gene>
<dbReference type="Gene3D" id="2.40.70.10">
    <property type="entry name" value="Acid Proteases"/>
    <property type="match status" value="1"/>
</dbReference>
<organism evidence="1 2">
    <name type="scientific">Rubus argutus</name>
    <name type="common">Southern blackberry</name>
    <dbReference type="NCBI Taxonomy" id="59490"/>
    <lineage>
        <taxon>Eukaryota</taxon>
        <taxon>Viridiplantae</taxon>
        <taxon>Streptophyta</taxon>
        <taxon>Embryophyta</taxon>
        <taxon>Tracheophyta</taxon>
        <taxon>Spermatophyta</taxon>
        <taxon>Magnoliopsida</taxon>
        <taxon>eudicotyledons</taxon>
        <taxon>Gunneridae</taxon>
        <taxon>Pentapetalae</taxon>
        <taxon>rosids</taxon>
        <taxon>fabids</taxon>
        <taxon>Rosales</taxon>
        <taxon>Rosaceae</taxon>
        <taxon>Rosoideae</taxon>
        <taxon>Rosoideae incertae sedis</taxon>
        <taxon>Rubus</taxon>
    </lineage>
</organism>
<sequence length="595" mass="68267">MEQWNYTWEDSRKFEHPLSTQEYEFRLGMYHGTMVPQQYLQDQFFGSQLSFVEEMTAYLQKSLVDDAEQWRESQERSAKIDQLIEQIQTNKLFEHDQELTNQQPCEFFDPNPLLVNHEFTLKADGNREEELILPGIGLGDYNIVQLRRNKGVDKEAGGEENVPSGMQTLNQKCESALERRLKAAGKKKKKKKKGLKTEVFDIFNKVDVNLPLLNRISQVPVYAEFVRDLCLHKRKFHDDEKFVLKEEVSAIIQRRVSPNIHDPMSFVIGCTIGEHFFKGALMDMGTSINIMPLATFRKLEISPLKPTSISVQLADGTFRMPVGIVEDVLVRVDKFILPADFVILDMGEDPKTESRLPIILGRPFMAIAEPPKPLIQNHHLPVITEQLQQESSSMGDYFDEFDAIFDEVYEPNNKAFAIPASESKPDSSIASLSAHKTKVLSACVPPSLDMDPHFTDPQTSSFRQVHKLDEFISPPKHEVVQRTPTIHERDRGILPTPYVPPHRRRFTPTPYCHPHGYRFPSTHPNLESFESFKMRSPPCSEVQLEAIQCLREILGIGENRMKVHEWYPSPLSDCKSMATPYMNYLGGRQMCYAPP</sequence>
<dbReference type="CDD" id="cd00303">
    <property type="entry name" value="retropepsin_like"/>
    <property type="match status" value="1"/>
</dbReference>
<dbReference type="EMBL" id="JBEDUW010000290">
    <property type="protein sequence ID" value="KAK9901756.1"/>
    <property type="molecule type" value="Genomic_DNA"/>
</dbReference>
<dbReference type="Proteomes" id="UP001457282">
    <property type="component" value="Unassembled WGS sequence"/>
</dbReference>
<reference evidence="1 2" key="1">
    <citation type="journal article" date="2023" name="G3 (Bethesda)">
        <title>A chromosome-length genome assembly and annotation of blackberry (Rubus argutus, cv. 'Hillquist').</title>
        <authorList>
            <person name="Bruna T."/>
            <person name="Aryal R."/>
            <person name="Dudchenko O."/>
            <person name="Sargent D.J."/>
            <person name="Mead D."/>
            <person name="Buti M."/>
            <person name="Cavallini A."/>
            <person name="Hytonen T."/>
            <person name="Andres J."/>
            <person name="Pham M."/>
            <person name="Weisz D."/>
            <person name="Mascagni F."/>
            <person name="Usai G."/>
            <person name="Natali L."/>
            <person name="Bassil N."/>
            <person name="Fernandez G.E."/>
            <person name="Lomsadze A."/>
            <person name="Armour M."/>
            <person name="Olukolu B."/>
            <person name="Poorten T."/>
            <person name="Britton C."/>
            <person name="Davik J."/>
            <person name="Ashrafi H."/>
            <person name="Aiden E.L."/>
            <person name="Borodovsky M."/>
            <person name="Worthington M."/>
        </authorList>
    </citation>
    <scope>NUCLEOTIDE SEQUENCE [LARGE SCALE GENOMIC DNA]</scope>
    <source>
        <strain evidence="1">PI 553951</strain>
    </source>
</reference>
<protein>
    <submittedName>
        <fullName evidence="1">Uncharacterized protein</fullName>
    </submittedName>
</protein>